<keyword evidence="3" id="KW-0520">NAD</keyword>
<proteinExistence type="inferred from homology"/>
<dbReference type="InterPro" id="IPR029753">
    <property type="entry name" value="D-isomer_DH_CS"/>
</dbReference>
<dbReference type="SUPFAM" id="SSF51735">
    <property type="entry name" value="NAD(P)-binding Rossmann-fold domains"/>
    <property type="match status" value="1"/>
</dbReference>
<dbReference type="Pfam" id="PF00389">
    <property type="entry name" value="2-Hacid_dh"/>
    <property type="match status" value="1"/>
</dbReference>
<feature type="domain" description="D-isomer specific 2-hydroxyacid dehydrogenase catalytic" evidence="5">
    <location>
        <begin position="8"/>
        <end position="313"/>
    </location>
</feature>
<dbReference type="SUPFAM" id="SSF52283">
    <property type="entry name" value="Formate/glycerate dehydrogenase catalytic domain-like"/>
    <property type="match status" value="1"/>
</dbReference>
<dbReference type="RefSeq" id="WP_211366727.1">
    <property type="nucleotide sequence ID" value="NZ_VFPA01000002.1"/>
</dbReference>
<dbReference type="PANTHER" id="PTHR42789">
    <property type="entry name" value="D-ISOMER SPECIFIC 2-HYDROXYACID DEHYDROGENASE FAMILY PROTEIN (AFU_ORTHOLOGUE AFUA_6G10090)"/>
    <property type="match status" value="1"/>
</dbReference>
<dbReference type="InterPro" id="IPR050857">
    <property type="entry name" value="D-2-hydroxyacid_DH"/>
</dbReference>
<evidence type="ECO:0000259" key="5">
    <source>
        <dbReference type="Pfam" id="PF00389"/>
    </source>
</evidence>
<evidence type="ECO:0000259" key="6">
    <source>
        <dbReference type="Pfam" id="PF02826"/>
    </source>
</evidence>
<dbReference type="PROSITE" id="PS00670">
    <property type="entry name" value="D_2_HYDROXYACID_DH_2"/>
    <property type="match status" value="1"/>
</dbReference>
<dbReference type="InterPro" id="IPR006139">
    <property type="entry name" value="D-isomer_2_OHA_DH_cat_dom"/>
</dbReference>
<dbReference type="PROSITE" id="PS00671">
    <property type="entry name" value="D_2_HYDROXYACID_DH_3"/>
    <property type="match status" value="1"/>
</dbReference>
<organism evidence="7 8">
    <name type="scientific">Pseudonocardia kunmingensis</name>
    <dbReference type="NCBI Taxonomy" id="630975"/>
    <lineage>
        <taxon>Bacteria</taxon>
        <taxon>Bacillati</taxon>
        <taxon>Actinomycetota</taxon>
        <taxon>Actinomycetes</taxon>
        <taxon>Pseudonocardiales</taxon>
        <taxon>Pseudonocardiaceae</taxon>
        <taxon>Pseudonocardia</taxon>
    </lineage>
</organism>
<dbReference type="InterPro" id="IPR006140">
    <property type="entry name" value="D-isomer_DH_NAD-bd"/>
</dbReference>
<comment type="similarity">
    <text evidence="1 4">Belongs to the D-isomer specific 2-hydroxyacid dehydrogenase family.</text>
</comment>
<dbReference type="Proteomes" id="UP000315677">
    <property type="component" value="Unassembled WGS sequence"/>
</dbReference>
<sequence length="330" mass="34180">MTDSWTVLVTAPALSEPGLGMLTAAGCEVILLTGSKDEAEVADTLATRPVDAVLSRTLTLDGAAMRSCPTLKMISKHGAGVNNVDVGAATALGIPVTFTPGANARAVAELAIGLMLAAARRITWFDTQLKAGRWTPVPDGVELAGRTLGLVGFGNVGSKVGALGTALGMDVVAYDPILTSAPDGVRVASSLEEVLRVADVLSLHVPLTDDTRGMIGRRELDLLPDGAIVINTARGPVLDDAALVAALRGGRLRAAGIDTLAHEPIRHDDPLRTLENVVLTPHVGGSTVAALRTVSAMAARNILTMMRGEPVEERFQVDPRAFGDVVGMAP</sequence>
<evidence type="ECO:0000256" key="4">
    <source>
        <dbReference type="RuleBase" id="RU003719"/>
    </source>
</evidence>
<dbReference type="EMBL" id="VFPA01000002">
    <property type="protein sequence ID" value="TQM11876.1"/>
    <property type="molecule type" value="Genomic_DNA"/>
</dbReference>
<dbReference type="GO" id="GO:0051287">
    <property type="term" value="F:NAD binding"/>
    <property type="evidence" value="ECO:0007669"/>
    <property type="project" value="InterPro"/>
</dbReference>
<protein>
    <submittedName>
        <fullName evidence="7">D-3-phosphoglycerate dehydrogenase</fullName>
    </submittedName>
</protein>
<dbReference type="GO" id="GO:0016616">
    <property type="term" value="F:oxidoreductase activity, acting on the CH-OH group of donors, NAD or NADP as acceptor"/>
    <property type="evidence" value="ECO:0007669"/>
    <property type="project" value="InterPro"/>
</dbReference>
<keyword evidence="8" id="KW-1185">Reference proteome</keyword>
<keyword evidence="2 4" id="KW-0560">Oxidoreductase</keyword>
<feature type="domain" description="D-isomer specific 2-hydroxyacid dehydrogenase NAD-binding" evidence="6">
    <location>
        <begin position="112"/>
        <end position="284"/>
    </location>
</feature>
<dbReference type="Pfam" id="PF02826">
    <property type="entry name" value="2-Hacid_dh_C"/>
    <property type="match status" value="1"/>
</dbReference>
<evidence type="ECO:0000313" key="7">
    <source>
        <dbReference type="EMBL" id="TQM11876.1"/>
    </source>
</evidence>
<dbReference type="PANTHER" id="PTHR42789:SF1">
    <property type="entry name" value="D-ISOMER SPECIFIC 2-HYDROXYACID DEHYDROGENASE FAMILY PROTEIN (AFU_ORTHOLOGUE AFUA_6G10090)"/>
    <property type="match status" value="1"/>
</dbReference>
<accession>A0A543DRA7</accession>
<comment type="caution">
    <text evidence="7">The sequence shown here is derived from an EMBL/GenBank/DDBJ whole genome shotgun (WGS) entry which is preliminary data.</text>
</comment>
<dbReference type="AlphaFoldDB" id="A0A543DRA7"/>
<dbReference type="InterPro" id="IPR036291">
    <property type="entry name" value="NAD(P)-bd_dom_sf"/>
</dbReference>
<dbReference type="FunFam" id="3.40.50.720:FF:000203">
    <property type="entry name" value="D-3-phosphoglycerate dehydrogenase (SerA)"/>
    <property type="match status" value="1"/>
</dbReference>
<evidence type="ECO:0000256" key="1">
    <source>
        <dbReference type="ARBA" id="ARBA00005854"/>
    </source>
</evidence>
<evidence type="ECO:0000256" key="3">
    <source>
        <dbReference type="ARBA" id="ARBA00023027"/>
    </source>
</evidence>
<reference evidence="7 8" key="1">
    <citation type="submission" date="2019-06" db="EMBL/GenBank/DDBJ databases">
        <title>Sequencing the genomes of 1000 actinobacteria strains.</title>
        <authorList>
            <person name="Klenk H.-P."/>
        </authorList>
    </citation>
    <scope>NUCLEOTIDE SEQUENCE [LARGE SCALE GENOMIC DNA]</scope>
    <source>
        <strain evidence="7 8">DSM 45301</strain>
    </source>
</reference>
<evidence type="ECO:0000256" key="2">
    <source>
        <dbReference type="ARBA" id="ARBA00023002"/>
    </source>
</evidence>
<name>A0A543DRA7_9PSEU</name>
<evidence type="ECO:0000313" key="8">
    <source>
        <dbReference type="Proteomes" id="UP000315677"/>
    </source>
</evidence>
<dbReference type="CDD" id="cd12173">
    <property type="entry name" value="PGDH_4"/>
    <property type="match status" value="1"/>
</dbReference>
<dbReference type="Gene3D" id="3.40.50.720">
    <property type="entry name" value="NAD(P)-binding Rossmann-like Domain"/>
    <property type="match status" value="2"/>
</dbReference>
<gene>
    <name evidence="7" type="ORF">FB558_4449</name>
</gene>